<protein>
    <submittedName>
        <fullName evidence="1">Uncharacterized protein</fullName>
    </submittedName>
</protein>
<evidence type="ECO:0000313" key="1">
    <source>
        <dbReference type="EMBL" id="GBL58246.1"/>
    </source>
</evidence>
<reference evidence="1 2" key="1">
    <citation type="journal article" date="2019" name="Sci. Rep.">
        <title>Orb-weaving spider Araneus ventricosus genome elucidates the spidroin gene catalogue.</title>
        <authorList>
            <person name="Kono N."/>
            <person name="Nakamura H."/>
            <person name="Ohtoshi R."/>
            <person name="Moran D.A.P."/>
            <person name="Shinohara A."/>
            <person name="Yoshida Y."/>
            <person name="Fujiwara M."/>
            <person name="Mori M."/>
            <person name="Tomita M."/>
            <person name="Arakawa K."/>
        </authorList>
    </citation>
    <scope>NUCLEOTIDE SEQUENCE [LARGE SCALE GENOMIC DNA]</scope>
</reference>
<dbReference type="AlphaFoldDB" id="A0A4Y1ZMI5"/>
<proteinExistence type="predicted"/>
<name>A0A4Y1ZMI5_ARAVE</name>
<gene>
    <name evidence="1" type="ORF">AVEN_28369_1</name>
</gene>
<dbReference type="EMBL" id="BGPR01075943">
    <property type="protein sequence ID" value="GBL58246.1"/>
    <property type="molecule type" value="Genomic_DNA"/>
</dbReference>
<organism evidence="1 2">
    <name type="scientific">Araneus ventricosus</name>
    <name type="common">Orbweaver spider</name>
    <name type="synonym">Epeira ventricosa</name>
    <dbReference type="NCBI Taxonomy" id="182803"/>
    <lineage>
        <taxon>Eukaryota</taxon>
        <taxon>Metazoa</taxon>
        <taxon>Ecdysozoa</taxon>
        <taxon>Arthropoda</taxon>
        <taxon>Chelicerata</taxon>
        <taxon>Arachnida</taxon>
        <taxon>Araneae</taxon>
        <taxon>Araneomorphae</taxon>
        <taxon>Entelegynae</taxon>
        <taxon>Araneoidea</taxon>
        <taxon>Araneidae</taxon>
        <taxon>Araneus</taxon>
    </lineage>
</organism>
<evidence type="ECO:0000313" key="2">
    <source>
        <dbReference type="Proteomes" id="UP000499080"/>
    </source>
</evidence>
<comment type="caution">
    <text evidence="1">The sequence shown here is derived from an EMBL/GenBank/DDBJ whole genome shotgun (WGS) entry which is preliminary data.</text>
</comment>
<dbReference type="Proteomes" id="UP000499080">
    <property type="component" value="Unassembled WGS sequence"/>
</dbReference>
<keyword evidence="2" id="KW-1185">Reference proteome</keyword>
<accession>A0A4Y1ZMI5</accession>
<sequence>MKASLLGWKGRTDGGSSFFSFWGVLDIIEGGERDSWRGRELKVPCEDESFSSGDDAAIVDPLHSMCRCDDFPCQKVLPQRQLQSLSVKYPF</sequence>